<sequence>MVTAPSAAAPTLLPVVLQTATPEAVALRPRLSRVLCMTQAQARTTSSFRRSHSVTTQLKPSVFKQECAAFTPPGIRRDYQQLRAIHLPIGRHCKQRQHQFQTPMNLAHKRSLIQPQQPRTRWVQLLIRNSSQETPHPLRRAIRSWTVQQLPRLLMGNPRSSPPSNSPFAKAIRSVSSFASTSHLR</sequence>
<accession>A0A6J6UR61</accession>
<dbReference type="AlphaFoldDB" id="A0A6J6UR61"/>
<proteinExistence type="predicted"/>
<reference evidence="1" key="1">
    <citation type="submission" date="2020-05" db="EMBL/GenBank/DDBJ databases">
        <authorList>
            <person name="Chiriac C."/>
            <person name="Salcher M."/>
            <person name="Ghai R."/>
            <person name="Kavagutti S V."/>
        </authorList>
    </citation>
    <scope>NUCLEOTIDE SEQUENCE</scope>
</reference>
<gene>
    <name evidence="1" type="ORF">UFOPK2766_02248</name>
</gene>
<organism evidence="1">
    <name type="scientific">freshwater metagenome</name>
    <dbReference type="NCBI Taxonomy" id="449393"/>
    <lineage>
        <taxon>unclassified sequences</taxon>
        <taxon>metagenomes</taxon>
        <taxon>ecological metagenomes</taxon>
    </lineage>
</organism>
<name>A0A6J6UR61_9ZZZZ</name>
<dbReference type="EMBL" id="CAEZYU010000163">
    <property type="protein sequence ID" value="CAB4761675.1"/>
    <property type="molecule type" value="Genomic_DNA"/>
</dbReference>
<evidence type="ECO:0000313" key="1">
    <source>
        <dbReference type="EMBL" id="CAB4761675.1"/>
    </source>
</evidence>
<protein>
    <submittedName>
        <fullName evidence="1">Unannotated protein</fullName>
    </submittedName>
</protein>